<sequence>MLAVVVAEGAAIALLALLVVGLLRSHALILRALHELGAGLDLEKPGATAGAAGEAAHQHGSGTGPVDVDLETGIMPATRPASVRAAAVIGTTLDGDEVTIPVAGGGRRTLLAFLSSGCSVCQTFWDELSVGTPDVPGQGRLVVVTKGPQEESVSRLRDLARDRLEVVQSDAVWTDYGVPGSPYFVYVEDGLITGEGSSTTWAQVRDLMGQAVADTADARRRAGRTGPGPIGPGAGAGGLDPLQDYADLARIDRELLGAGIHPGHQSMYENPGPPDDEPGQP</sequence>
<feature type="region of interest" description="Disordered" evidence="1">
    <location>
        <begin position="216"/>
        <end position="241"/>
    </location>
</feature>
<evidence type="ECO:0000313" key="3">
    <source>
        <dbReference type="Proteomes" id="UP001596189"/>
    </source>
</evidence>
<proteinExistence type="predicted"/>
<feature type="compositionally biased region" description="Gly residues" evidence="1">
    <location>
        <begin position="225"/>
        <end position="238"/>
    </location>
</feature>
<dbReference type="RefSeq" id="WP_345715395.1">
    <property type="nucleotide sequence ID" value="NZ_BAABFP010000002.1"/>
</dbReference>
<dbReference type="InterPro" id="IPR036249">
    <property type="entry name" value="Thioredoxin-like_sf"/>
</dbReference>
<gene>
    <name evidence="2" type="ORF">ACFQDO_12380</name>
</gene>
<dbReference type="SUPFAM" id="SSF52833">
    <property type="entry name" value="Thioredoxin-like"/>
    <property type="match status" value="1"/>
</dbReference>
<evidence type="ECO:0008006" key="4">
    <source>
        <dbReference type="Google" id="ProtNLM"/>
    </source>
</evidence>
<organism evidence="2 3">
    <name type="scientific">Angustibacter luteus</name>
    <dbReference type="NCBI Taxonomy" id="658456"/>
    <lineage>
        <taxon>Bacteria</taxon>
        <taxon>Bacillati</taxon>
        <taxon>Actinomycetota</taxon>
        <taxon>Actinomycetes</taxon>
        <taxon>Kineosporiales</taxon>
        <taxon>Kineosporiaceae</taxon>
    </lineage>
</organism>
<dbReference type="EMBL" id="JBHSRD010000004">
    <property type="protein sequence ID" value="MFC6007923.1"/>
    <property type="molecule type" value="Genomic_DNA"/>
</dbReference>
<name>A0ABW1JGX1_9ACTN</name>
<reference evidence="3" key="1">
    <citation type="journal article" date="2019" name="Int. J. Syst. Evol. Microbiol.">
        <title>The Global Catalogue of Microorganisms (GCM) 10K type strain sequencing project: providing services to taxonomists for standard genome sequencing and annotation.</title>
        <authorList>
            <consortium name="The Broad Institute Genomics Platform"/>
            <consortium name="The Broad Institute Genome Sequencing Center for Infectious Disease"/>
            <person name="Wu L."/>
            <person name="Ma J."/>
        </authorList>
    </citation>
    <scope>NUCLEOTIDE SEQUENCE [LARGE SCALE GENOMIC DNA]</scope>
    <source>
        <strain evidence="3">KACC 14249</strain>
    </source>
</reference>
<protein>
    <recommendedName>
        <fullName evidence="4">Thioredoxin domain-containing protein</fullName>
    </recommendedName>
</protein>
<comment type="caution">
    <text evidence="2">The sequence shown here is derived from an EMBL/GenBank/DDBJ whole genome shotgun (WGS) entry which is preliminary data.</text>
</comment>
<feature type="region of interest" description="Disordered" evidence="1">
    <location>
        <begin position="259"/>
        <end position="281"/>
    </location>
</feature>
<evidence type="ECO:0000313" key="2">
    <source>
        <dbReference type="EMBL" id="MFC6007923.1"/>
    </source>
</evidence>
<keyword evidence="3" id="KW-1185">Reference proteome</keyword>
<accession>A0ABW1JGX1</accession>
<evidence type="ECO:0000256" key="1">
    <source>
        <dbReference type="SAM" id="MobiDB-lite"/>
    </source>
</evidence>
<dbReference type="Proteomes" id="UP001596189">
    <property type="component" value="Unassembled WGS sequence"/>
</dbReference>